<organism evidence="2 3">
    <name type="scientific">Bdellovibrio bacteriovorus</name>
    <dbReference type="NCBI Taxonomy" id="959"/>
    <lineage>
        <taxon>Bacteria</taxon>
        <taxon>Pseudomonadati</taxon>
        <taxon>Bdellovibrionota</taxon>
        <taxon>Bdellovibrionia</taxon>
        <taxon>Bdellovibrionales</taxon>
        <taxon>Pseudobdellovibrionaceae</taxon>
        <taxon>Bdellovibrio</taxon>
    </lineage>
</organism>
<feature type="domain" description="N-acetyltransferase" evidence="1">
    <location>
        <begin position="11"/>
        <end position="171"/>
    </location>
</feature>
<dbReference type="InterPro" id="IPR016181">
    <property type="entry name" value="Acyl_CoA_acyltransferase"/>
</dbReference>
<name>A0A150WD88_BDEBC</name>
<sequence length="181" mass="21135">MNTAVQLPEGYEIRSLSDAEFTPLYNLHAEKVFEHSQIFRYHRFLSDDEKMKFRDLAQPYKGGFELNLALFYKNEFVGWCSGDQHSAEAFYMRNSAILPEHRRLGLYSKMLEETIRVLTEKGFQKIYSRHNATNNPVIIPKLKAGFVISALEVSDMFGTLVHLTYLTNPLRRKMMIYRTAI</sequence>
<gene>
    <name evidence="2" type="ORF">AZI86_18685</name>
</gene>
<dbReference type="EMBL" id="LUKE01000008">
    <property type="protein sequence ID" value="KYG60946.1"/>
    <property type="molecule type" value="Genomic_DNA"/>
</dbReference>
<dbReference type="SUPFAM" id="SSF55729">
    <property type="entry name" value="Acyl-CoA N-acyltransferases (Nat)"/>
    <property type="match status" value="1"/>
</dbReference>
<dbReference type="Proteomes" id="UP000075320">
    <property type="component" value="Unassembled WGS sequence"/>
</dbReference>
<dbReference type="GO" id="GO:0016747">
    <property type="term" value="F:acyltransferase activity, transferring groups other than amino-acyl groups"/>
    <property type="evidence" value="ECO:0007669"/>
    <property type="project" value="InterPro"/>
</dbReference>
<reference evidence="2 3" key="1">
    <citation type="submission" date="2016-03" db="EMBL/GenBank/DDBJ databases">
        <authorList>
            <person name="Ploux O."/>
        </authorList>
    </citation>
    <scope>NUCLEOTIDE SEQUENCE [LARGE SCALE GENOMIC DNA]</scope>
    <source>
        <strain evidence="2 3">R0</strain>
    </source>
</reference>
<dbReference type="InterPro" id="IPR000182">
    <property type="entry name" value="GNAT_dom"/>
</dbReference>
<proteinExistence type="predicted"/>
<dbReference type="AlphaFoldDB" id="A0A150WD88"/>
<evidence type="ECO:0000259" key="1">
    <source>
        <dbReference type="PROSITE" id="PS51186"/>
    </source>
</evidence>
<dbReference type="RefSeq" id="WP_061836821.1">
    <property type="nucleotide sequence ID" value="NZ_LUKE01000008.1"/>
</dbReference>
<evidence type="ECO:0000313" key="3">
    <source>
        <dbReference type="Proteomes" id="UP000075320"/>
    </source>
</evidence>
<dbReference type="Gene3D" id="3.40.630.30">
    <property type="match status" value="1"/>
</dbReference>
<dbReference type="OrthoDB" id="9342569at2"/>
<dbReference type="Pfam" id="PF00583">
    <property type="entry name" value="Acetyltransf_1"/>
    <property type="match status" value="1"/>
</dbReference>
<keyword evidence="3" id="KW-1185">Reference proteome</keyword>
<comment type="caution">
    <text evidence="2">The sequence shown here is derived from an EMBL/GenBank/DDBJ whole genome shotgun (WGS) entry which is preliminary data.</text>
</comment>
<evidence type="ECO:0000313" key="2">
    <source>
        <dbReference type="EMBL" id="KYG60946.1"/>
    </source>
</evidence>
<dbReference type="PROSITE" id="PS51186">
    <property type="entry name" value="GNAT"/>
    <property type="match status" value="1"/>
</dbReference>
<dbReference type="CDD" id="cd04301">
    <property type="entry name" value="NAT_SF"/>
    <property type="match status" value="1"/>
</dbReference>
<protein>
    <recommendedName>
        <fullName evidence="1">N-acetyltransferase domain-containing protein</fullName>
    </recommendedName>
</protein>
<accession>A0A150WD88</accession>